<proteinExistence type="predicted"/>
<protein>
    <submittedName>
        <fullName evidence="1">11549_t:CDS:1</fullName>
    </submittedName>
</protein>
<dbReference type="EMBL" id="CAJVPM010000746">
    <property type="protein sequence ID" value="CAG8451098.1"/>
    <property type="molecule type" value="Genomic_DNA"/>
</dbReference>
<gene>
    <name evidence="1" type="ORF">SCALOS_LOCUS1188</name>
</gene>
<organism evidence="1 2">
    <name type="scientific">Scutellospora calospora</name>
    <dbReference type="NCBI Taxonomy" id="85575"/>
    <lineage>
        <taxon>Eukaryota</taxon>
        <taxon>Fungi</taxon>
        <taxon>Fungi incertae sedis</taxon>
        <taxon>Mucoromycota</taxon>
        <taxon>Glomeromycotina</taxon>
        <taxon>Glomeromycetes</taxon>
        <taxon>Diversisporales</taxon>
        <taxon>Gigasporaceae</taxon>
        <taxon>Scutellospora</taxon>
    </lineage>
</organism>
<accession>A0ACA9K4S0</accession>
<name>A0ACA9K4S0_9GLOM</name>
<reference evidence="1" key="1">
    <citation type="submission" date="2021-06" db="EMBL/GenBank/DDBJ databases">
        <authorList>
            <person name="Kallberg Y."/>
            <person name="Tangrot J."/>
            <person name="Rosling A."/>
        </authorList>
    </citation>
    <scope>NUCLEOTIDE SEQUENCE</scope>
    <source>
        <strain evidence="1">AU212A</strain>
    </source>
</reference>
<evidence type="ECO:0000313" key="2">
    <source>
        <dbReference type="Proteomes" id="UP000789860"/>
    </source>
</evidence>
<evidence type="ECO:0000313" key="1">
    <source>
        <dbReference type="EMBL" id="CAG8451098.1"/>
    </source>
</evidence>
<comment type="caution">
    <text evidence="1">The sequence shown here is derived from an EMBL/GenBank/DDBJ whole genome shotgun (WGS) entry which is preliminary data.</text>
</comment>
<keyword evidence="2" id="KW-1185">Reference proteome</keyword>
<dbReference type="Proteomes" id="UP000789860">
    <property type="component" value="Unassembled WGS sequence"/>
</dbReference>
<sequence length="227" mass="27451">MTAITLPSELLIEVCSYLPPSDLYSLSSVCKRYRTILWSSKSATTQAIWRTSRRKFAPYLISPPPNDMSEQQYIWMMVLLQKCMFCDETDKKKLTMYFEFRMYCCIRCLAQRTISKDTLIKEWEVPTDLLECMQSLSPNALHPQLFLMKQMKRTLYDFSLIRKDEDKMAWIKERREKVSKLQPIFREYNTQHDNGKYNYKERLERLFRTLNMSTEYPYRRNMSFLDY</sequence>